<name>A0A455VMX9_9GAMM</name>
<dbReference type="AlphaFoldDB" id="A0A455VMX9"/>
<organism evidence="1 2">
    <name type="scientific">Serratia symbiotica</name>
    <dbReference type="NCBI Taxonomy" id="138074"/>
    <lineage>
        <taxon>Bacteria</taxon>
        <taxon>Pseudomonadati</taxon>
        <taxon>Pseudomonadota</taxon>
        <taxon>Gammaproteobacteria</taxon>
        <taxon>Enterobacterales</taxon>
        <taxon>Yersiniaceae</taxon>
        <taxon>Serratia</taxon>
    </lineage>
</organism>
<dbReference type="RefSeq" id="WP_006709674.1">
    <property type="nucleotide sequence ID" value="NZ_AP019531.1"/>
</dbReference>
<protein>
    <submittedName>
        <fullName evidence="1">Phage head-tail adaptor</fullName>
    </submittedName>
</protein>
<evidence type="ECO:0000313" key="2">
    <source>
        <dbReference type="Proteomes" id="UP000324392"/>
    </source>
</evidence>
<dbReference type="InterPro" id="IPR038666">
    <property type="entry name" value="SSP1_head-tail_sf"/>
</dbReference>
<dbReference type="Pfam" id="PF05521">
    <property type="entry name" value="Phage_HCP"/>
    <property type="match status" value="1"/>
</dbReference>
<reference evidence="1 2" key="1">
    <citation type="submission" date="2019-03" db="EMBL/GenBank/DDBJ databases">
        <title>The genome sequence of Candidatus Serratia symbiotica strain IS.</title>
        <authorList>
            <person name="Nikoh N."/>
            <person name="Koga R."/>
            <person name="Oshima K."/>
            <person name="Hattori M."/>
            <person name="Fukatsu T."/>
        </authorList>
    </citation>
    <scope>NUCLEOTIDE SEQUENCE [LARGE SCALE GENOMIC DNA]</scope>
    <source>
        <strain evidence="1 2">IS</strain>
    </source>
</reference>
<dbReference type="InterPro" id="IPR008767">
    <property type="entry name" value="Phage_SPP1_head-tail_adaptor"/>
</dbReference>
<dbReference type="Proteomes" id="UP000324392">
    <property type="component" value="Chromosome"/>
</dbReference>
<evidence type="ECO:0000313" key="1">
    <source>
        <dbReference type="EMBL" id="BBI92076.1"/>
    </source>
</evidence>
<accession>A0A455VMX9</accession>
<gene>
    <name evidence="1" type="ORF">SSYIS1_16010</name>
</gene>
<dbReference type="EMBL" id="AP019531">
    <property type="protein sequence ID" value="BBI92076.1"/>
    <property type="molecule type" value="Genomic_DNA"/>
</dbReference>
<sequence length="135" mass="16056">MKLHHVETSATYRYPDPGELNTRIIVRRLRNTPDSTVGFDDVYPDSFKAWAKVMQVGATIYQNSAQLNDVITHFITLRYRRDRHITRDYEVVMGDSVFHVKRVRDLNYAHRFWLLECEESGHEPRRRRGHGYTAY</sequence>
<dbReference type="Gene3D" id="2.40.10.270">
    <property type="entry name" value="Bacteriophage SPP1 head-tail adaptor protein"/>
    <property type="match status" value="1"/>
</dbReference>
<proteinExistence type="predicted"/>